<name>A0A6J4S895_9ACTN</name>
<proteinExistence type="predicted"/>
<protein>
    <submittedName>
        <fullName evidence="2">Uncharacterized protein</fullName>
    </submittedName>
</protein>
<dbReference type="EMBL" id="CADCVU010000068">
    <property type="protein sequence ID" value="CAA9491484.1"/>
    <property type="molecule type" value="Genomic_DNA"/>
</dbReference>
<evidence type="ECO:0000313" key="2">
    <source>
        <dbReference type="EMBL" id="CAA9491484.1"/>
    </source>
</evidence>
<feature type="compositionally biased region" description="Basic residues" evidence="1">
    <location>
        <begin position="144"/>
        <end position="157"/>
    </location>
</feature>
<feature type="region of interest" description="Disordered" evidence="1">
    <location>
        <begin position="18"/>
        <end position="157"/>
    </location>
</feature>
<feature type="compositionally biased region" description="Basic and acidic residues" evidence="1">
    <location>
        <begin position="86"/>
        <end position="102"/>
    </location>
</feature>
<feature type="compositionally biased region" description="Basic and acidic residues" evidence="1">
    <location>
        <begin position="121"/>
        <end position="143"/>
    </location>
</feature>
<feature type="non-terminal residue" evidence="2">
    <location>
        <position position="157"/>
    </location>
</feature>
<accession>A0A6J4S895</accession>
<evidence type="ECO:0000256" key="1">
    <source>
        <dbReference type="SAM" id="MobiDB-lite"/>
    </source>
</evidence>
<feature type="non-terminal residue" evidence="2">
    <location>
        <position position="1"/>
    </location>
</feature>
<organism evidence="2">
    <name type="scientific">uncultured Solirubrobacterales bacterium</name>
    <dbReference type="NCBI Taxonomy" id="768556"/>
    <lineage>
        <taxon>Bacteria</taxon>
        <taxon>Bacillati</taxon>
        <taxon>Actinomycetota</taxon>
        <taxon>Thermoleophilia</taxon>
        <taxon>Solirubrobacterales</taxon>
        <taxon>environmental samples</taxon>
    </lineage>
</organism>
<reference evidence="2" key="1">
    <citation type="submission" date="2020-02" db="EMBL/GenBank/DDBJ databases">
        <authorList>
            <person name="Meier V. D."/>
        </authorList>
    </citation>
    <scope>NUCLEOTIDE SEQUENCE</scope>
    <source>
        <strain evidence="2">AVDCRST_MAG45</strain>
    </source>
</reference>
<dbReference type="AlphaFoldDB" id="A0A6J4S895"/>
<gene>
    <name evidence="2" type="ORF">AVDCRST_MAG45-775</name>
</gene>
<sequence length="157" mass="17034">GPGPRAGRKLLGRGCACRIGGRPRAAGGGHRGDDRRAPWASRAPCRHRRPAAGSTRFGGRPRRGGHAPGRGAPRRRGRCAAGRGGVVDRRSGRRARGGDRRGPSSPHRPVLRSARSRRPRRADPTGRRRDSADRRGGRPDRGRPRVSRRGRGQGRRV</sequence>